<reference evidence="1" key="1">
    <citation type="submission" date="2023-12" db="EMBL/GenBank/DDBJ databases">
        <title>Isolation of organohalide respiring bacteria Dehalococcoides mccartyi strain GPTCE1 in groundwater collected near a chemical plant in Suzhou, China.</title>
        <authorList>
            <person name="Liu G."/>
        </authorList>
    </citation>
    <scope>NUCLEOTIDE SEQUENCE</scope>
    <source>
        <strain evidence="1">GPTCE1</strain>
    </source>
</reference>
<dbReference type="Proteomes" id="UP001327986">
    <property type="component" value="Chromosome"/>
</dbReference>
<evidence type="ECO:0000313" key="2">
    <source>
        <dbReference type="Proteomes" id="UP001327986"/>
    </source>
</evidence>
<dbReference type="AlphaFoldDB" id="A0AB38Z8J1"/>
<sequence length="231" mass="27581">MEQQEENKITDKYYNHLKPHKLPEGDIDLFALSGQRRNEAIVGGEDKDWYAYCTGYWRAADVLVDHLVQSDLLERHDYSEHWESIAYSILYLYRHHLELRLKQLFIACEGILETIKNEHSLLMLWRIFYERYEKFCKEYNLNSEELSEENFRDINVVEKIITQFDEIDKNSQKLRYPVDKVGKVSLPPMKIDMVHLREILGWANQFLDGWSCGIYECWQAELANRDAARHS</sequence>
<accession>A0AB38Z8J1</accession>
<evidence type="ECO:0000313" key="1">
    <source>
        <dbReference type="EMBL" id="WRO06860.1"/>
    </source>
</evidence>
<dbReference type="RefSeq" id="WP_279115459.1">
    <property type="nucleotide sequence ID" value="NZ_CP141531.1"/>
</dbReference>
<organism evidence="1 2">
    <name type="scientific">Dehalococcoides mccartyi</name>
    <dbReference type="NCBI Taxonomy" id="61435"/>
    <lineage>
        <taxon>Bacteria</taxon>
        <taxon>Bacillati</taxon>
        <taxon>Chloroflexota</taxon>
        <taxon>Dehalococcoidia</taxon>
        <taxon>Dehalococcoidales</taxon>
        <taxon>Dehalococcoidaceae</taxon>
        <taxon>Dehalococcoides</taxon>
    </lineage>
</organism>
<evidence type="ECO:0008006" key="3">
    <source>
        <dbReference type="Google" id="ProtNLM"/>
    </source>
</evidence>
<protein>
    <recommendedName>
        <fullName evidence="3">HEPN domain-containing protein</fullName>
    </recommendedName>
</protein>
<proteinExistence type="predicted"/>
<gene>
    <name evidence="1" type="ORF">VLL09_05590</name>
</gene>
<dbReference type="EMBL" id="CP141531">
    <property type="protein sequence ID" value="WRO06860.1"/>
    <property type="molecule type" value="Genomic_DNA"/>
</dbReference>
<name>A0AB38Z8J1_9CHLR</name>